<dbReference type="GO" id="GO:0004252">
    <property type="term" value="F:serine-type endopeptidase activity"/>
    <property type="evidence" value="ECO:0007669"/>
    <property type="project" value="UniProtKB-UniRule"/>
</dbReference>
<dbReference type="InterPro" id="IPR022398">
    <property type="entry name" value="Peptidase_S8_His-AS"/>
</dbReference>
<feature type="active site" description="Charge relay system" evidence="11 12">
    <location>
        <position position="87"/>
    </location>
</feature>
<keyword evidence="7" id="KW-0106">Calcium</keyword>
<keyword evidence="5 12" id="KW-0378">Hydrolase</keyword>
<evidence type="ECO:0000256" key="4">
    <source>
        <dbReference type="ARBA" id="ARBA00022729"/>
    </source>
</evidence>
<evidence type="ECO:0000256" key="2">
    <source>
        <dbReference type="ARBA" id="ARBA00022670"/>
    </source>
</evidence>
<accession>A0A1I8JIV9</accession>
<name>A0A1I8JIV9_9PLAT</name>
<dbReference type="InterPro" id="IPR000209">
    <property type="entry name" value="Peptidase_S8/S53_dom"/>
</dbReference>
<dbReference type="InterPro" id="IPR023828">
    <property type="entry name" value="Peptidase_S8_Ser-AS"/>
</dbReference>
<keyword evidence="6 12" id="KW-0720">Serine protease</keyword>
<evidence type="ECO:0000256" key="13">
    <source>
        <dbReference type="SAM" id="MobiDB-lite"/>
    </source>
</evidence>
<organism evidence="15 16">
    <name type="scientific">Macrostomum lignano</name>
    <dbReference type="NCBI Taxonomy" id="282301"/>
    <lineage>
        <taxon>Eukaryota</taxon>
        <taxon>Metazoa</taxon>
        <taxon>Spiralia</taxon>
        <taxon>Lophotrochozoa</taxon>
        <taxon>Platyhelminthes</taxon>
        <taxon>Rhabditophora</taxon>
        <taxon>Macrostomorpha</taxon>
        <taxon>Macrostomida</taxon>
        <taxon>Macrostomidae</taxon>
        <taxon>Macrostomum</taxon>
    </lineage>
</organism>
<dbReference type="InterPro" id="IPR002884">
    <property type="entry name" value="P_dom"/>
</dbReference>
<evidence type="ECO:0000256" key="8">
    <source>
        <dbReference type="ARBA" id="ARBA00023145"/>
    </source>
</evidence>
<evidence type="ECO:0000256" key="1">
    <source>
        <dbReference type="ARBA" id="ARBA00005325"/>
    </source>
</evidence>
<evidence type="ECO:0000256" key="11">
    <source>
        <dbReference type="PIRSR" id="PIRSR615500-1"/>
    </source>
</evidence>
<dbReference type="PANTHER" id="PTHR42884">
    <property type="entry name" value="PROPROTEIN CONVERTASE SUBTILISIN/KEXIN-RELATED"/>
    <property type="match status" value="1"/>
</dbReference>
<evidence type="ECO:0000313" key="15">
    <source>
        <dbReference type="Proteomes" id="UP000095280"/>
    </source>
</evidence>
<feature type="domain" description="P/Homo B" evidence="14">
    <location>
        <begin position="382"/>
        <end position="555"/>
    </location>
</feature>
<evidence type="ECO:0000256" key="10">
    <source>
        <dbReference type="ARBA" id="ARBA00023180"/>
    </source>
</evidence>
<keyword evidence="9" id="KW-1015">Disulfide bond</keyword>
<dbReference type="Proteomes" id="UP000095280">
    <property type="component" value="Unplaced"/>
</dbReference>
<keyword evidence="3" id="KW-0165">Cleavage on pair of basic residues</keyword>
<dbReference type="PROSITE" id="PS51892">
    <property type="entry name" value="SUBTILASE"/>
    <property type="match status" value="2"/>
</dbReference>
<evidence type="ECO:0000256" key="3">
    <source>
        <dbReference type="ARBA" id="ARBA00022685"/>
    </source>
</evidence>
<evidence type="ECO:0000313" key="16">
    <source>
        <dbReference type="WBParaSite" id="maker-uti_cns_0048015-snap-gene-0.4-mRNA-1"/>
    </source>
</evidence>
<dbReference type="AlphaFoldDB" id="A0A1I8JIV9"/>
<dbReference type="Gene3D" id="2.60.120.260">
    <property type="entry name" value="Galactose-binding domain-like"/>
    <property type="match status" value="2"/>
</dbReference>
<feature type="active site" description="Charge relay system" evidence="11 12">
    <location>
        <position position="302"/>
    </location>
</feature>
<reference evidence="16" key="1">
    <citation type="submission" date="2016-11" db="UniProtKB">
        <authorList>
            <consortium name="WormBaseParasite"/>
        </authorList>
    </citation>
    <scope>IDENTIFICATION</scope>
</reference>
<dbReference type="InterPro" id="IPR023827">
    <property type="entry name" value="Peptidase_S8_Asp-AS"/>
</dbReference>
<comment type="caution">
    <text evidence="12">Lacks conserved residue(s) required for the propagation of feature annotation.</text>
</comment>
<dbReference type="InterPro" id="IPR015500">
    <property type="entry name" value="Peptidase_S8_subtilisin-rel"/>
</dbReference>
<dbReference type="GO" id="GO:0005802">
    <property type="term" value="C:trans-Golgi network"/>
    <property type="evidence" value="ECO:0007669"/>
    <property type="project" value="TreeGrafter"/>
</dbReference>
<dbReference type="PROSITE" id="PS00136">
    <property type="entry name" value="SUBTILASE_ASP"/>
    <property type="match status" value="1"/>
</dbReference>
<dbReference type="CDD" id="cd04059">
    <property type="entry name" value="Peptidases_S8_Protein_convertases_Kexins_Furin-like"/>
    <property type="match status" value="1"/>
</dbReference>
<protein>
    <submittedName>
        <fullName evidence="16">P/Homo B domain-containing protein</fullName>
    </submittedName>
</protein>
<proteinExistence type="inferred from homology"/>
<keyword evidence="8" id="KW-0865">Zymogen</keyword>
<feature type="region of interest" description="Disordered" evidence="13">
    <location>
        <begin position="1"/>
        <end position="38"/>
    </location>
</feature>
<keyword evidence="4" id="KW-0732">Signal</keyword>
<comment type="similarity">
    <text evidence="1">Belongs to the peptidase S8 family. Furin subfamily.</text>
</comment>
<dbReference type="Pfam" id="PF00082">
    <property type="entry name" value="Peptidase_S8"/>
    <property type="match status" value="2"/>
</dbReference>
<evidence type="ECO:0000256" key="12">
    <source>
        <dbReference type="PROSITE-ProRule" id="PRU01240"/>
    </source>
</evidence>
<dbReference type="SUPFAM" id="SSF52743">
    <property type="entry name" value="Subtilisin-like"/>
    <property type="match status" value="2"/>
</dbReference>
<dbReference type="FunFam" id="3.40.50.200:FF:000021">
    <property type="entry name" value="Proprotein convertase subtilisin/kexin type 5a"/>
    <property type="match status" value="1"/>
</dbReference>
<evidence type="ECO:0000259" key="14">
    <source>
        <dbReference type="PROSITE" id="PS51829"/>
    </source>
</evidence>
<dbReference type="PRINTS" id="PR00723">
    <property type="entry name" value="SUBTILISIN"/>
</dbReference>
<dbReference type="InterPro" id="IPR008979">
    <property type="entry name" value="Galactose-bd-like_sf"/>
</dbReference>
<evidence type="ECO:0000256" key="7">
    <source>
        <dbReference type="ARBA" id="ARBA00022837"/>
    </source>
</evidence>
<evidence type="ECO:0000256" key="6">
    <source>
        <dbReference type="ARBA" id="ARBA00022825"/>
    </source>
</evidence>
<keyword evidence="2 12" id="KW-0645">Protease</keyword>
<keyword evidence="15" id="KW-1185">Reference proteome</keyword>
<dbReference type="PROSITE" id="PS51829">
    <property type="entry name" value="P_HOMO_B"/>
    <property type="match status" value="2"/>
</dbReference>
<dbReference type="GO" id="GO:0000139">
    <property type="term" value="C:Golgi membrane"/>
    <property type="evidence" value="ECO:0007669"/>
    <property type="project" value="TreeGrafter"/>
</dbReference>
<dbReference type="PANTHER" id="PTHR42884:SF14">
    <property type="entry name" value="NEUROENDOCRINE CONVERTASE 1"/>
    <property type="match status" value="1"/>
</dbReference>
<dbReference type="InterPro" id="IPR034182">
    <property type="entry name" value="Kexin/furin"/>
</dbReference>
<feature type="active site" description="Charge relay system" evidence="11 12">
    <location>
        <position position="128"/>
    </location>
</feature>
<feature type="domain" description="P/Homo B" evidence="14">
    <location>
        <begin position="744"/>
        <end position="883"/>
    </location>
</feature>
<evidence type="ECO:0000256" key="9">
    <source>
        <dbReference type="ARBA" id="ARBA00023157"/>
    </source>
</evidence>
<dbReference type="Pfam" id="PF01483">
    <property type="entry name" value="P_proprotein"/>
    <property type="match status" value="2"/>
</dbReference>
<dbReference type="PROSITE" id="PS00138">
    <property type="entry name" value="SUBTILASE_SER"/>
    <property type="match status" value="2"/>
</dbReference>
<dbReference type="SUPFAM" id="SSF49785">
    <property type="entry name" value="Galactose-binding domain-like"/>
    <property type="match status" value="2"/>
</dbReference>
<keyword evidence="10" id="KW-0325">Glycoprotein</keyword>
<dbReference type="FunFam" id="2.60.120.260:FF:000006">
    <property type="entry name" value="Proprotein convertase subtilisin/kexin type 5"/>
    <property type="match status" value="1"/>
</dbReference>
<dbReference type="WBParaSite" id="maker-uti_cns_0048015-snap-gene-0.4-mRNA-1">
    <property type="protein sequence ID" value="maker-uti_cns_0048015-snap-gene-0.4-mRNA-1"/>
    <property type="gene ID" value="maker-uti_cns_0048015-snap-gene-0.4"/>
</dbReference>
<feature type="compositionally biased region" description="Polar residues" evidence="13">
    <location>
        <begin position="15"/>
        <end position="32"/>
    </location>
</feature>
<dbReference type="GO" id="GO:0016485">
    <property type="term" value="P:protein processing"/>
    <property type="evidence" value="ECO:0007669"/>
    <property type="project" value="TreeGrafter"/>
</dbReference>
<dbReference type="PROSITE" id="PS00137">
    <property type="entry name" value="SUBTILASE_HIS"/>
    <property type="match status" value="1"/>
</dbReference>
<sequence>RDQSPPDWQYPGVRTGSSRFSSARFSTGQNRPESPDGEPFIDPFWPRQWYLHDARSSRREPRLDLMGVATVWSWNFTGQGVTVAVIDDGVESDHPDLVRAFDPEISYDYARGIREPRPVYFNYREQLHGTRCSGVIAMTANNSFCGVGIAFNARISGVKILENDASDLREARGLTHALPRVHVYSSSWGPSDDGATMEAPGDLAREALKIGAEQGRGGLGAIYVWASGNGGGNGDNCNCDGYSASMYTLTVSSVSQSLESPWYAEDCSASMTAAYSSGEDGQQQVVTTDLRHQCAADFSGTSAAAPMVSAMAALALEANPNLTWRDFQHAVVWTSQSAPLRRRSVAGWRRNAAGHRYHHRFGFGIFNVAAVIRLTEPAAWRRVPDASTVELDDWNCGGGWQISQSESLHCTLYVSESQTASVKYLEHVQLRVDLRYSERGALAIHLTSGAGSGSQLLTPRRKDRSSDGIRNWEFLTVHFWGENPAGKWRLVIEDQLGVIAMTANNSFCGVASPSMPASAGENSRERRQRPARGAGPHPRAAKSARVLVSWGPSDDGATMEAPGDLAREALKIGAEQGRGGLGAIYVWASGNGGGNGDNCNCDGYSASMYTLTVSSVSQSLESPWYAEDCSASMTAAYSSGEDGQQQVVTTDLRHQCAADFSGTSAAAPMVSAMAALALEANPNLTWRDFQHAVVWTSQSAPLRRRSVAGWRRNAAGHRYHHRFGFGIFNVAAVIRLTEPAAWRRVPDASTVELDDWNCGGGWQISQSESLHCTLYVSESQTASVKYLEHVQLRVDLRYSERGALAIHLTSGAGSGSQLLTPRRKDRSSDGIRNWEFLTVHFWGENPAGKWRLVIEDQSSSRAGRPRFGSVQSLRLRLRGTAALPPHRASADRRDGD</sequence>
<dbReference type="InterPro" id="IPR036852">
    <property type="entry name" value="Peptidase_S8/S53_dom_sf"/>
</dbReference>
<feature type="region of interest" description="Disordered" evidence="13">
    <location>
        <begin position="511"/>
        <end position="543"/>
    </location>
</feature>
<evidence type="ECO:0000256" key="5">
    <source>
        <dbReference type="ARBA" id="ARBA00022801"/>
    </source>
</evidence>
<dbReference type="Gene3D" id="3.40.50.200">
    <property type="entry name" value="Peptidase S8/S53 domain"/>
    <property type="match status" value="2"/>
</dbReference>